<dbReference type="EMBL" id="HBIO01026975">
    <property type="protein sequence ID" value="CAE0475858.1"/>
    <property type="molecule type" value="Transcribed_RNA"/>
</dbReference>
<name>A0A6S8ZE61_9STRA</name>
<accession>A0A6S8ZE61</accession>
<sequence length="100" mass="11391">MHTMVGIFIRFDSFVRLFQPIHLFHRPRLTPNEGINQVINGSIDGSIDVCTVCPPCHTIQVEIPSTSCTAFDLTKSFSISIRYMHAYSFHLDNMVRYGTV</sequence>
<dbReference type="EMBL" id="HBIO01026974">
    <property type="protein sequence ID" value="CAE0475857.1"/>
    <property type="molecule type" value="Transcribed_RNA"/>
</dbReference>
<evidence type="ECO:0000313" key="2">
    <source>
        <dbReference type="EMBL" id="CAE0475858.1"/>
    </source>
</evidence>
<organism evidence="1">
    <name type="scientific">Chaetoceros debilis</name>
    <dbReference type="NCBI Taxonomy" id="122233"/>
    <lineage>
        <taxon>Eukaryota</taxon>
        <taxon>Sar</taxon>
        <taxon>Stramenopiles</taxon>
        <taxon>Ochrophyta</taxon>
        <taxon>Bacillariophyta</taxon>
        <taxon>Coscinodiscophyceae</taxon>
        <taxon>Chaetocerotophycidae</taxon>
        <taxon>Chaetocerotales</taxon>
        <taxon>Chaetocerotaceae</taxon>
        <taxon>Chaetoceros</taxon>
    </lineage>
</organism>
<gene>
    <name evidence="1" type="ORF">CDEB00056_LOCUS20710</name>
    <name evidence="2" type="ORF">CDEB00056_LOCUS20711</name>
</gene>
<dbReference type="AlphaFoldDB" id="A0A6S8ZE61"/>
<reference evidence="1" key="1">
    <citation type="submission" date="2021-01" db="EMBL/GenBank/DDBJ databases">
        <authorList>
            <person name="Corre E."/>
            <person name="Pelletier E."/>
            <person name="Niang G."/>
            <person name="Scheremetjew M."/>
            <person name="Finn R."/>
            <person name="Kale V."/>
            <person name="Holt S."/>
            <person name="Cochrane G."/>
            <person name="Meng A."/>
            <person name="Brown T."/>
            <person name="Cohen L."/>
        </authorList>
    </citation>
    <scope>NUCLEOTIDE SEQUENCE</scope>
    <source>
        <strain evidence="1">MM31A-1</strain>
    </source>
</reference>
<proteinExistence type="predicted"/>
<protein>
    <submittedName>
        <fullName evidence="1">Uncharacterized protein</fullName>
    </submittedName>
</protein>
<evidence type="ECO:0000313" key="1">
    <source>
        <dbReference type="EMBL" id="CAE0475857.1"/>
    </source>
</evidence>